<dbReference type="AlphaFoldDB" id="A0AAE0AJV3"/>
<evidence type="ECO:0000313" key="1">
    <source>
        <dbReference type="EMBL" id="KAK3219362.1"/>
    </source>
</evidence>
<accession>A0AAE0AJV3</accession>
<organism evidence="1 2">
    <name type="scientific">Dipteronia sinensis</name>
    <dbReference type="NCBI Taxonomy" id="43782"/>
    <lineage>
        <taxon>Eukaryota</taxon>
        <taxon>Viridiplantae</taxon>
        <taxon>Streptophyta</taxon>
        <taxon>Embryophyta</taxon>
        <taxon>Tracheophyta</taxon>
        <taxon>Spermatophyta</taxon>
        <taxon>Magnoliopsida</taxon>
        <taxon>eudicotyledons</taxon>
        <taxon>Gunneridae</taxon>
        <taxon>Pentapetalae</taxon>
        <taxon>rosids</taxon>
        <taxon>malvids</taxon>
        <taxon>Sapindales</taxon>
        <taxon>Sapindaceae</taxon>
        <taxon>Hippocastanoideae</taxon>
        <taxon>Acereae</taxon>
        <taxon>Dipteronia</taxon>
    </lineage>
</organism>
<reference evidence="1" key="1">
    <citation type="journal article" date="2023" name="Plant J.">
        <title>Genome sequences and population genomics provide insights into the demographic history, inbreeding, and mutation load of two 'living fossil' tree species of Dipteronia.</title>
        <authorList>
            <person name="Feng Y."/>
            <person name="Comes H.P."/>
            <person name="Chen J."/>
            <person name="Zhu S."/>
            <person name="Lu R."/>
            <person name="Zhang X."/>
            <person name="Li P."/>
            <person name="Qiu J."/>
            <person name="Olsen K.M."/>
            <person name="Qiu Y."/>
        </authorList>
    </citation>
    <scope>NUCLEOTIDE SEQUENCE</scope>
    <source>
        <strain evidence="1">NBL</strain>
    </source>
</reference>
<gene>
    <name evidence="1" type="ORF">Dsin_013332</name>
</gene>
<dbReference type="EMBL" id="JANJYJ010000004">
    <property type="protein sequence ID" value="KAK3219362.1"/>
    <property type="molecule type" value="Genomic_DNA"/>
</dbReference>
<evidence type="ECO:0008006" key="3">
    <source>
        <dbReference type="Google" id="ProtNLM"/>
    </source>
</evidence>
<dbReference type="PANTHER" id="PTHR33116:SF78">
    <property type="entry name" value="OS12G0587133 PROTEIN"/>
    <property type="match status" value="1"/>
</dbReference>
<evidence type="ECO:0000313" key="2">
    <source>
        <dbReference type="Proteomes" id="UP001281410"/>
    </source>
</evidence>
<sequence length="479" mass="54630">MEVVGSWRGVRSCVAKVGKSRDEVTNWEEVFKCQNATLPISYLGLPLGGRPSSKSFLSKLIQRVEIRLASWKKKFLHKGGRLILIKTVMSSIPIYYMSVFKMPVWVSQKLERLQRNFFWGDGLEKNKIHAVDWDIMCKKDKSLWKRVVCDKYGIPMKTLRWDWNGGTKGSAFVKAINSLLDQSTSHGKLLEDGIAVKVDRGDIANFWTELLLILSGMVCAAYLKNARRILRSPVGRLAEFQKFLAELIQRVEIRLASWKKKFLHKGEDKSLWKRVVCDKYGIPMKTLRWDWSGGTKGSAFVKAINSLLDQSTSHGKLLEDGIAVKVDRGDIANFWTDLKVEGHSLKIAFPRIFALDCVKTGSLIHGRILVRYVLYRFGMSECPLCLLDVETIDHLFLRCSVLKWLRGWRGLCPKKNSQKELGALCSSRQFGRYGNLGTTRFSITEVLASVNQWTWENLEWLCGSKTLEEALQTPSLLLC</sequence>
<keyword evidence="2" id="KW-1185">Reference proteome</keyword>
<name>A0AAE0AJV3_9ROSI</name>
<dbReference type="Proteomes" id="UP001281410">
    <property type="component" value="Unassembled WGS sequence"/>
</dbReference>
<protein>
    <recommendedName>
        <fullName evidence="3">Reverse transcriptase zinc-binding domain-containing protein</fullName>
    </recommendedName>
</protein>
<dbReference type="PANTHER" id="PTHR33116">
    <property type="entry name" value="REVERSE TRANSCRIPTASE ZINC-BINDING DOMAIN-CONTAINING PROTEIN-RELATED-RELATED"/>
    <property type="match status" value="1"/>
</dbReference>
<comment type="caution">
    <text evidence="1">The sequence shown here is derived from an EMBL/GenBank/DDBJ whole genome shotgun (WGS) entry which is preliminary data.</text>
</comment>
<proteinExistence type="predicted"/>